<evidence type="ECO:0000313" key="4">
    <source>
        <dbReference type="EnsemblPlants" id="KRG98077"/>
    </source>
</evidence>
<dbReference type="Gene3D" id="2.60.34.10">
    <property type="entry name" value="Substrate Binding Domain Of DNAk, Chain A, domain 1"/>
    <property type="match status" value="1"/>
</dbReference>
<dbReference type="STRING" id="3847.K7MQ03"/>
<dbReference type="Gene3D" id="1.20.1270.10">
    <property type="match status" value="1"/>
</dbReference>
<dbReference type="PROSITE" id="PS00329">
    <property type="entry name" value="HSP70_2"/>
    <property type="match status" value="1"/>
</dbReference>
<evidence type="ECO:0000313" key="5">
    <source>
        <dbReference type="Proteomes" id="UP000008827"/>
    </source>
</evidence>
<dbReference type="Pfam" id="PF00012">
    <property type="entry name" value="HSP70"/>
    <property type="match status" value="3"/>
</dbReference>
<dbReference type="GO" id="GO:0005737">
    <property type="term" value="C:cytoplasm"/>
    <property type="evidence" value="ECO:0000318"/>
    <property type="project" value="GO_Central"/>
</dbReference>
<dbReference type="GO" id="GO:0044183">
    <property type="term" value="F:protein folding chaperone"/>
    <property type="evidence" value="ECO:0000318"/>
    <property type="project" value="GO_Central"/>
</dbReference>
<sequence>MTKSKEDHGIAIGIDLGTTYSCVAVWQEHHCRVEIIHNDQGNNTTSFVAFTDDERLLKIRLLPIQRTMSLDKMLWPFKVVAGTHDKPMIILNYKDEEKHFCAEEISSIVLAKMWEIAEAFLEKRVKNAVIAGLNVMRIINEPTPAAIAYGLNRRTNNCVGERKIFIFDLGGGTFDVSLLTHKGKIFQVKVTTGNGHLGGEEIDNRMVDYFVKEIKRKKKVDISGNPKALRRLKTACERSKRILSCAVATHIETYALSDGIDFCSSTTRARFEEINMDLFKECMETVDKCLTDAEMDKSSVHDVILVGGSSRIPKVQELLPGFFNGKDLVYDNQSSVGIKVYEDERTRASDNNLLGSFSLSGLPPAPHGHPFDVCFAIDENGILSVSAKEKTTGNSNKIVITNERERFIQMENALENGNLSSKLCSEDKEKISSAITKATKLLEGENQNGEIDVFENLFERVIGKFDF</sequence>
<dbReference type="Gene3D" id="3.30.420.40">
    <property type="match status" value="4"/>
</dbReference>
<dbReference type="InterPro" id="IPR029048">
    <property type="entry name" value="HSP70_C_sf"/>
</dbReference>
<dbReference type="HOGENOM" id="CLU_005965_3_1_1"/>
<dbReference type="PANTHER" id="PTHR19375">
    <property type="entry name" value="HEAT SHOCK PROTEIN 70KDA"/>
    <property type="match status" value="1"/>
</dbReference>
<dbReference type="GO" id="GO:0140662">
    <property type="term" value="F:ATP-dependent protein folding chaperone"/>
    <property type="evidence" value="ECO:0007669"/>
    <property type="project" value="InterPro"/>
</dbReference>
<keyword evidence="2" id="KW-0067">ATP-binding</keyword>
<dbReference type="eggNOG" id="KOG0101">
    <property type="taxonomic scope" value="Eukaryota"/>
</dbReference>
<dbReference type="Gene3D" id="3.90.640.10">
    <property type="entry name" value="Actin, Chain A, domain 4"/>
    <property type="match status" value="1"/>
</dbReference>
<dbReference type="GO" id="GO:0042026">
    <property type="term" value="P:protein refolding"/>
    <property type="evidence" value="ECO:0000318"/>
    <property type="project" value="GO_Central"/>
</dbReference>
<evidence type="ECO:0000256" key="2">
    <source>
        <dbReference type="ARBA" id="ARBA00022840"/>
    </source>
</evidence>
<dbReference type="Proteomes" id="UP000008827">
    <property type="component" value="Chromosome 18"/>
</dbReference>
<dbReference type="FunFam" id="3.90.640.10:FF:000002">
    <property type="entry name" value="Heat shock 70 kDa"/>
    <property type="match status" value="1"/>
</dbReference>
<dbReference type="EnsemblPlants" id="KRG98077">
    <property type="protein sequence ID" value="KRG98077"/>
    <property type="gene ID" value="GLYMA_18G049300"/>
</dbReference>
<dbReference type="SUPFAM" id="SSF100934">
    <property type="entry name" value="Heat shock protein 70kD (HSP70), C-terminal subdomain"/>
    <property type="match status" value="1"/>
</dbReference>
<dbReference type="FunFam" id="3.30.420.40:FF:000806">
    <property type="entry name" value="Uncharacterized protein"/>
    <property type="match status" value="1"/>
</dbReference>
<dbReference type="GO" id="GO:0031072">
    <property type="term" value="F:heat shock protein binding"/>
    <property type="evidence" value="ECO:0000318"/>
    <property type="project" value="GO_Central"/>
</dbReference>
<dbReference type="SUPFAM" id="SSF53067">
    <property type="entry name" value="Actin-like ATPase domain"/>
    <property type="match status" value="2"/>
</dbReference>
<evidence type="ECO:0000313" key="3">
    <source>
        <dbReference type="EMBL" id="KRG98077.1"/>
    </source>
</evidence>
<dbReference type="InterPro" id="IPR013126">
    <property type="entry name" value="Hsp_70_fam"/>
</dbReference>
<dbReference type="OMA" id="CAVATHI"/>
<dbReference type="Gramene" id="KRG98077">
    <property type="protein sequence ID" value="KRG98077"/>
    <property type="gene ID" value="GLYMA_18G049300"/>
</dbReference>
<dbReference type="InterPro" id="IPR029047">
    <property type="entry name" value="HSP70_peptide-bd_sf"/>
</dbReference>
<keyword evidence="5" id="KW-1185">Reference proteome</keyword>
<dbReference type="EMBL" id="CM000851">
    <property type="protein sequence ID" value="KRG98077.1"/>
    <property type="molecule type" value="Genomic_DNA"/>
</dbReference>
<accession>K7MQ03</accession>
<evidence type="ECO:0000256" key="1">
    <source>
        <dbReference type="ARBA" id="ARBA00022741"/>
    </source>
</evidence>
<gene>
    <name evidence="3" type="ORF">GLYMA_18G049300</name>
</gene>
<dbReference type="InParanoid" id="K7MQ03"/>
<dbReference type="GO" id="GO:0016887">
    <property type="term" value="F:ATP hydrolysis activity"/>
    <property type="evidence" value="ECO:0000318"/>
    <property type="project" value="GO_Central"/>
</dbReference>
<protein>
    <submittedName>
        <fullName evidence="3 4">Uncharacterized protein</fullName>
    </submittedName>
</protein>
<dbReference type="PROSITE" id="PS01036">
    <property type="entry name" value="HSP70_3"/>
    <property type="match status" value="1"/>
</dbReference>
<reference evidence="3 4" key="1">
    <citation type="journal article" date="2010" name="Nature">
        <title>Genome sequence of the palaeopolyploid soybean.</title>
        <authorList>
            <person name="Schmutz J."/>
            <person name="Cannon S.B."/>
            <person name="Schlueter J."/>
            <person name="Ma J."/>
            <person name="Mitros T."/>
            <person name="Nelson W."/>
            <person name="Hyten D.L."/>
            <person name="Song Q."/>
            <person name="Thelen J.J."/>
            <person name="Cheng J."/>
            <person name="Xu D."/>
            <person name="Hellsten U."/>
            <person name="May G.D."/>
            <person name="Yu Y."/>
            <person name="Sakurai T."/>
            <person name="Umezawa T."/>
            <person name="Bhattacharyya M.K."/>
            <person name="Sandhu D."/>
            <person name="Valliyodan B."/>
            <person name="Lindquist E."/>
            <person name="Peto M."/>
            <person name="Grant D."/>
            <person name="Shu S."/>
            <person name="Goodstein D."/>
            <person name="Barry K."/>
            <person name="Futrell-Griggs M."/>
            <person name="Abernathy B."/>
            <person name="Du J."/>
            <person name="Tian Z."/>
            <person name="Zhu L."/>
            <person name="Gill N."/>
            <person name="Joshi T."/>
            <person name="Libault M."/>
            <person name="Sethuraman A."/>
            <person name="Zhang X.-C."/>
            <person name="Shinozaki K."/>
            <person name="Nguyen H.T."/>
            <person name="Wing R.A."/>
            <person name="Cregan P."/>
            <person name="Specht J."/>
            <person name="Grimwood J."/>
            <person name="Rokhsar D."/>
            <person name="Stacey G."/>
            <person name="Shoemaker R.C."/>
            <person name="Jackson S.A."/>
        </authorList>
    </citation>
    <scope>NUCLEOTIDE SEQUENCE [LARGE SCALE GENOMIC DNA]</scope>
    <source>
        <strain evidence="4">cv. Williams 82</strain>
        <tissue evidence="3">Callus</tissue>
    </source>
</reference>
<dbReference type="InterPro" id="IPR043129">
    <property type="entry name" value="ATPase_NBD"/>
</dbReference>
<dbReference type="InterPro" id="IPR018181">
    <property type="entry name" value="Heat_shock_70_CS"/>
</dbReference>
<dbReference type="AlphaFoldDB" id="K7MQ03"/>
<keyword evidence="1" id="KW-0547">Nucleotide-binding</keyword>
<dbReference type="SMR" id="K7MQ03"/>
<reference evidence="4" key="2">
    <citation type="submission" date="2018-02" db="UniProtKB">
        <authorList>
            <consortium name="EnsemblPlants"/>
        </authorList>
    </citation>
    <scope>IDENTIFICATION</scope>
    <source>
        <strain evidence="4">Williams 82</strain>
    </source>
</reference>
<dbReference type="PROSITE" id="PS00297">
    <property type="entry name" value="HSP70_1"/>
    <property type="match status" value="1"/>
</dbReference>
<dbReference type="SUPFAM" id="SSF100920">
    <property type="entry name" value="Heat shock protein 70kD (HSP70), peptide-binding domain"/>
    <property type="match status" value="1"/>
</dbReference>
<dbReference type="PRINTS" id="PR00301">
    <property type="entry name" value="HEATSHOCK70"/>
</dbReference>
<dbReference type="GO" id="GO:0005524">
    <property type="term" value="F:ATP binding"/>
    <property type="evidence" value="ECO:0007669"/>
    <property type="project" value="UniProtKB-KW"/>
</dbReference>
<proteinExistence type="predicted"/>
<name>K7MQ03_SOYBN</name>
<reference evidence="3" key="3">
    <citation type="submission" date="2018-07" db="EMBL/GenBank/DDBJ databases">
        <title>WGS assembly of Glycine max.</title>
        <authorList>
            <person name="Schmutz J."/>
            <person name="Cannon S."/>
            <person name="Schlueter J."/>
            <person name="Ma J."/>
            <person name="Mitros T."/>
            <person name="Nelson W."/>
            <person name="Hyten D."/>
            <person name="Song Q."/>
            <person name="Thelen J."/>
            <person name="Cheng J."/>
            <person name="Xu D."/>
            <person name="Hellsten U."/>
            <person name="May G."/>
            <person name="Yu Y."/>
            <person name="Sakurai T."/>
            <person name="Umezawa T."/>
            <person name="Bhattacharyya M."/>
            <person name="Sandhu D."/>
            <person name="Valliyodan B."/>
            <person name="Lindquist E."/>
            <person name="Peto M."/>
            <person name="Grant D."/>
            <person name="Shu S."/>
            <person name="Goodstein D."/>
            <person name="Barry K."/>
            <person name="Futrell-Griggs M."/>
            <person name="Abernathy B."/>
            <person name="Du J."/>
            <person name="Tian Z."/>
            <person name="Zhu L."/>
            <person name="Gill N."/>
            <person name="Joshi T."/>
            <person name="Libault M."/>
            <person name="Sethuraman A."/>
            <person name="Zhang X."/>
            <person name="Shinozaki K."/>
            <person name="Nguyen H."/>
            <person name="Wing R."/>
            <person name="Cregan P."/>
            <person name="Specht J."/>
            <person name="Grimwood J."/>
            <person name="Rokhsar D."/>
            <person name="Stacey G."/>
            <person name="Shoemaker R."/>
            <person name="Jackson S."/>
        </authorList>
    </citation>
    <scope>NUCLEOTIDE SEQUENCE</scope>
    <source>
        <tissue evidence="3">Callus</tissue>
    </source>
</reference>
<dbReference type="PaxDb" id="3847-GLYMA18G05610.2"/>
<organism evidence="4">
    <name type="scientific">Glycine max</name>
    <name type="common">Soybean</name>
    <name type="synonym">Glycine hispida</name>
    <dbReference type="NCBI Taxonomy" id="3847"/>
    <lineage>
        <taxon>Eukaryota</taxon>
        <taxon>Viridiplantae</taxon>
        <taxon>Streptophyta</taxon>
        <taxon>Embryophyta</taxon>
        <taxon>Tracheophyta</taxon>
        <taxon>Spermatophyta</taxon>
        <taxon>Magnoliopsida</taxon>
        <taxon>eudicotyledons</taxon>
        <taxon>Gunneridae</taxon>
        <taxon>Pentapetalae</taxon>
        <taxon>rosids</taxon>
        <taxon>fabids</taxon>
        <taxon>Fabales</taxon>
        <taxon>Fabaceae</taxon>
        <taxon>Papilionoideae</taxon>
        <taxon>50 kb inversion clade</taxon>
        <taxon>NPAAA clade</taxon>
        <taxon>indigoferoid/millettioid clade</taxon>
        <taxon>Phaseoleae</taxon>
        <taxon>Glycine</taxon>
        <taxon>Glycine subgen. Soja</taxon>
    </lineage>
</organism>